<organism evidence="2 3">
    <name type="scientific">Trichocladium antarcticum</name>
    <dbReference type="NCBI Taxonomy" id="1450529"/>
    <lineage>
        <taxon>Eukaryota</taxon>
        <taxon>Fungi</taxon>
        <taxon>Dikarya</taxon>
        <taxon>Ascomycota</taxon>
        <taxon>Pezizomycotina</taxon>
        <taxon>Sordariomycetes</taxon>
        <taxon>Sordariomycetidae</taxon>
        <taxon>Sordariales</taxon>
        <taxon>Chaetomiaceae</taxon>
        <taxon>Trichocladium</taxon>
    </lineage>
</organism>
<evidence type="ECO:0000313" key="2">
    <source>
        <dbReference type="EMBL" id="KAK4133592.1"/>
    </source>
</evidence>
<proteinExistence type="predicted"/>
<protein>
    <submittedName>
        <fullName evidence="2">Uncharacterized protein</fullName>
    </submittedName>
</protein>
<gene>
    <name evidence="2" type="ORF">BT67DRAFT_434971</name>
</gene>
<keyword evidence="1" id="KW-0732">Signal</keyword>
<reference evidence="2" key="1">
    <citation type="journal article" date="2023" name="Mol. Phylogenet. Evol.">
        <title>Genome-scale phylogeny and comparative genomics of the fungal order Sordariales.</title>
        <authorList>
            <person name="Hensen N."/>
            <person name="Bonometti L."/>
            <person name="Westerberg I."/>
            <person name="Brannstrom I.O."/>
            <person name="Guillou S."/>
            <person name="Cros-Aarteil S."/>
            <person name="Calhoun S."/>
            <person name="Haridas S."/>
            <person name="Kuo A."/>
            <person name="Mondo S."/>
            <person name="Pangilinan J."/>
            <person name="Riley R."/>
            <person name="LaButti K."/>
            <person name="Andreopoulos B."/>
            <person name="Lipzen A."/>
            <person name="Chen C."/>
            <person name="Yan M."/>
            <person name="Daum C."/>
            <person name="Ng V."/>
            <person name="Clum A."/>
            <person name="Steindorff A."/>
            <person name="Ohm R.A."/>
            <person name="Martin F."/>
            <person name="Silar P."/>
            <person name="Natvig D.O."/>
            <person name="Lalanne C."/>
            <person name="Gautier V."/>
            <person name="Ament-Velasquez S.L."/>
            <person name="Kruys A."/>
            <person name="Hutchinson M.I."/>
            <person name="Powell A.J."/>
            <person name="Barry K."/>
            <person name="Miller A.N."/>
            <person name="Grigoriev I.V."/>
            <person name="Debuchy R."/>
            <person name="Gladieux P."/>
            <person name="Hiltunen Thoren M."/>
            <person name="Johannesson H."/>
        </authorList>
    </citation>
    <scope>NUCLEOTIDE SEQUENCE</scope>
    <source>
        <strain evidence="2">CBS 123565</strain>
    </source>
</reference>
<name>A0AAN6UIF8_9PEZI</name>
<evidence type="ECO:0000313" key="3">
    <source>
        <dbReference type="Proteomes" id="UP001304895"/>
    </source>
</evidence>
<sequence length="223" mass="24462">MGFVAFFVTFIAAAASLQGVHAAAVSEKRGTGQLRWEGPVFRDQAWKPIYASSVDTLWDEVLKTNREFVMDVPSLSEMDQHVPGRLVCGSDTKIATADSRQIEAIMTRLRGLGGKWMIEGNRCHRIACRDKVGVYWCNDNKHNIVTSAVEIHLRLSRISRGCCNLNGVFNGSPLSGVHFFPANHREAAHSNLVIGYADCKDPANTDPARYRFPGPVGGGTCQA</sequence>
<comment type="caution">
    <text evidence="2">The sequence shown here is derived from an EMBL/GenBank/DDBJ whole genome shotgun (WGS) entry which is preliminary data.</text>
</comment>
<dbReference type="Proteomes" id="UP001304895">
    <property type="component" value="Unassembled WGS sequence"/>
</dbReference>
<accession>A0AAN6UIF8</accession>
<dbReference type="AlphaFoldDB" id="A0AAN6UIF8"/>
<feature type="signal peptide" evidence="1">
    <location>
        <begin position="1"/>
        <end position="22"/>
    </location>
</feature>
<feature type="chain" id="PRO_5042923909" evidence="1">
    <location>
        <begin position="23"/>
        <end position="223"/>
    </location>
</feature>
<reference evidence="2" key="2">
    <citation type="submission" date="2023-05" db="EMBL/GenBank/DDBJ databases">
        <authorList>
            <consortium name="Lawrence Berkeley National Laboratory"/>
            <person name="Steindorff A."/>
            <person name="Hensen N."/>
            <person name="Bonometti L."/>
            <person name="Westerberg I."/>
            <person name="Brannstrom I.O."/>
            <person name="Guillou S."/>
            <person name="Cros-Aarteil S."/>
            <person name="Calhoun S."/>
            <person name="Haridas S."/>
            <person name="Kuo A."/>
            <person name="Mondo S."/>
            <person name="Pangilinan J."/>
            <person name="Riley R."/>
            <person name="Labutti K."/>
            <person name="Andreopoulos B."/>
            <person name="Lipzen A."/>
            <person name="Chen C."/>
            <person name="Yanf M."/>
            <person name="Daum C."/>
            <person name="Ng V."/>
            <person name="Clum A."/>
            <person name="Ohm R."/>
            <person name="Martin F."/>
            <person name="Silar P."/>
            <person name="Natvig D."/>
            <person name="Lalanne C."/>
            <person name="Gautier V."/>
            <person name="Ament-Velasquez S.L."/>
            <person name="Kruys A."/>
            <person name="Hutchinson M.I."/>
            <person name="Powell A.J."/>
            <person name="Barry K."/>
            <person name="Miller A.N."/>
            <person name="Grigoriev I.V."/>
            <person name="Debuchy R."/>
            <person name="Gladieux P."/>
            <person name="Thoren M.H."/>
            <person name="Johannesson H."/>
        </authorList>
    </citation>
    <scope>NUCLEOTIDE SEQUENCE</scope>
    <source>
        <strain evidence="2">CBS 123565</strain>
    </source>
</reference>
<evidence type="ECO:0000256" key="1">
    <source>
        <dbReference type="SAM" id="SignalP"/>
    </source>
</evidence>
<dbReference type="EMBL" id="MU853412">
    <property type="protein sequence ID" value="KAK4133592.1"/>
    <property type="molecule type" value="Genomic_DNA"/>
</dbReference>
<keyword evidence="3" id="KW-1185">Reference proteome</keyword>